<protein>
    <recommendedName>
        <fullName evidence="3">Phage Mu protein F like protein</fullName>
    </recommendedName>
</protein>
<name>A0ABP6LGZ6_9ACTN</name>
<evidence type="ECO:0000313" key="2">
    <source>
        <dbReference type="Proteomes" id="UP001501035"/>
    </source>
</evidence>
<dbReference type="Proteomes" id="UP001501035">
    <property type="component" value="Unassembled WGS sequence"/>
</dbReference>
<dbReference type="RefSeq" id="WP_344716846.1">
    <property type="nucleotide sequence ID" value="NZ_BAAAVS010000052.1"/>
</dbReference>
<gene>
    <name evidence="1" type="ORF">GCM10010528_24410</name>
</gene>
<proteinExistence type="predicted"/>
<keyword evidence="2" id="KW-1185">Reference proteome</keyword>
<organism evidence="1 2">
    <name type="scientific">Gordonia defluvii</name>
    <dbReference type="NCBI Taxonomy" id="283718"/>
    <lineage>
        <taxon>Bacteria</taxon>
        <taxon>Bacillati</taxon>
        <taxon>Actinomycetota</taxon>
        <taxon>Actinomycetes</taxon>
        <taxon>Mycobacteriales</taxon>
        <taxon>Gordoniaceae</taxon>
        <taxon>Gordonia</taxon>
    </lineage>
</organism>
<accession>A0ABP6LGZ6</accession>
<sequence>MSYADTLKRLAADSERQALAVYRLFVEDRLDRDDTINLIATMIARANGRARMLADYAIAVDLMIQLQEVVPVTGVDVPDDTSRLTKAASTVLGTAEASDVSEAIVARLARSEPLEAAAKSYSEAMVRSGRTKGWTRQLSGKACQLCRWWSRDGRIWPAEHPFQHHKGCTCTPKPVVAPNIRETVRTAREKGIR</sequence>
<dbReference type="EMBL" id="BAAAVS010000052">
    <property type="protein sequence ID" value="GAA3044117.1"/>
    <property type="molecule type" value="Genomic_DNA"/>
</dbReference>
<evidence type="ECO:0008006" key="3">
    <source>
        <dbReference type="Google" id="ProtNLM"/>
    </source>
</evidence>
<comment type="caution">
    <text evidence="1">The sequence shown here is derived from an EMBL/GenBank/DDBJ whole genome shotgun (WGS) entry which is preliminary data.</text>
</comment>
<reference evidence="2" key="1">
    <citation type="journal article" date="2019" name="Int. J. Syst. Evol. Microbiol.">
        <title>The Global Catalogue of Microorganisms (GCM) 10K type strain sequencing project: providing services to taxonomists for standard genome sequencing and annotation.</title>
        <authorList>
            <consortium name="The Broad Institute Genomics Platform"/>
            <consortium name="The Broad Institute Genome Sequencing Center for Infectious Disease"/>
            <person name="Wu L."/>
            <person name="Ma J."/>
        </authorList>
    </citation>
    <scope>NUCLEOTIDE SEQUENCE [LARGE SCALE GENOMIC DNA]</scope>
    <source>
        <strain evidence="2">JCM 14234</strain>
    </source>
</reference>
<evidence type="ECO:0000313" key="1">
    <source>
        <dbReference type="EMBL" id="GAA3044117.1"/>
    </source>
</evidence>